<dbReference type="KEGG" id="msto:MSTO_36420"/>
<organism evidence="1 2">
    <name type="scientific">Mycobacterium stomatepiae</name>
    <dbReference type="NCBI Taxonomy" id="470076"/>
    <lineage>
        <taxon>Bacteria</taxon>
        <taxon>Bacillati</taxon>
        <taxon>Actinomycetota</taxon>
        <taxon>Actinomycetes</taxon>
        <taxon>Mycobacteriales</taxon>
        <taxon>Mycobacteriaceae</taxon>
        <taxon>Mycobacterium</taxon>
        <taxon>Mycobacterium simiae complex</taxon>
    </lineage>
</organism>
<protein>
    <submittedName>
        <fullName evidence="1">Uncharacterized protein</fullName>
    </submittedName>
</protein>
<keyword evidence="2" id="KW-1185">Reference proteome</keyword>
<evidence type="ECO:0000313" key="2">
    <source>
        <dbReference type="Proteomes" id="UP000467130"/>
    </source>
</evidence>
<sequence length="84" mass="9519">MFDGADAMDASLMKNNNLCRILGGQIKAVQRRNDANVKCRTKFEHVDLMLWIQVIGRLVEHQNLWLLGKCASEEDALAFTTGKR</sequence>
<gene>
    <name evidence="1" type="ORF">MSTO_36420</name>
</gene>
<dbReference type="AntiFam" id="ANF00095">
    <property type="entry name" value="Shadow ORF (opposite ABC transporters)"/>
</dbReference>
<accession>A0A7I7QBM9</accession>
<dbReference type="AlphaFoldDB" id="A0A7I7QBM9"/>
<reference evidence="1 2" key="1">
    <citation type="journal article" date="2019" name="Emerg. Microbes Infect.">
        <title>Comprehensive subspecies identification of 175 nontuberculous mycobacteria species based on 7547 genomic profiles.</title>
        <authorList>
            <person name="Matsumoto Y."/>
            <person name="Kinjo T."/>
            <person name="Motooka D."/>
            <person name="Nabeya D."/>
            <person name="Jung N."/>
            <person name="Uechi K."/>
            <person name="Horii T."/>
            <person name="Iida T."/>
            <person name="Fujita J."/>
            <person name="Nakamura S."/>
        </authorList>
    </citation>
    <scope>NUCLEOTIDE SEQUENCE [LARGE SCALE GENOMIC DNA]</scope>
    <source>
        <strain evidence="1 2">JCM 17783</strain>
    </source>
</reference>
<proteinExistence type="predicted"/>
<evidence type="ECO:0000313" key="1">
    <source>
        <dbReference type="EMBL" id="BBY23437.1"/>
    </source>
</evidence>
<name>A0A7I7QBM9_9MYCO</name>
<dbReference type="EMBL" id="AP022587">
    <property type="protein sequence ID" value="BBY23437.1"/>
    <property type="molecule type" value="Genomic_DNA"/>
</dbReference>
<dbReference type="Proteomes" id="UP000467130">
    <property type="component" value="Chromosome"/>
</dbReference>